<dbReference type="eggNOG" id="arCOG01153">
    <property type="taxonomic scope" value="Archaea"/>
</dbReference>
<name>F8D3Q5_HALXS</name>
<keyword evidence="3" id="KW-0408">Iron</keyword>
<dbReference type="InterPro" id="IPR050884">
    <property type="entry name" value="CNP_phosphodiesterase-III"/>
</dbReference>
<protein>
    <submittedName>
        <fullName evidence="6">Metallophosphoesterase</fullName>
    </submittedName>
</protein>
<dbReference type="Proteomes" id="UP000006794">
    <property type="component" value="Chromosome"/>
</dbReference>
<sequence length="327" mass="36028">MTGDEYGLADVGDRVLLGRLEEPRSERATTLAVVGDPHIATRSQGTYRVFHRTEQRLRAVIDDVNERAVDLVLFPGDLTKDGEPWNYDRVDALLEELERPFIATPGNHDLQKCDDDHRCPSATAFGKRYGATSFPFHREVGGIDLLVLNSAAGPDGPYAETHRGRLSSAQLEWLDDRLADASVPIVTCHHNPLPVVTDPLCHADPWRAFTMRDRGRVRSLLERHGVSLVVTGHHHLPSLVRRNGLCQLIAPAIASFPQAYCLLEIDETGTNVWLVSHATETGRAEAYDLAADGPPFWRAVLGITENTLASLPLLYEPTQLDDAALAG</sequence>
<dbReference type="RefSeq" id="WP_013880320.1">
    <property type="nucleotide sequence ID" value="NC_015666.1"/>
</dbReference>
<dbReference type="STRING" id="797210.Halxa_2814"/>
<evidence type="ECO:0000256" key="4">
    <source>
        <dbReference type="ARBA" id="ARBA00025742"/>
    </source>
</evidence>
<dbReference type="GO" id="GO:0016787">
    <property type="term" value="F:hydrolase activity"/>
    <property type="evidence" value="ECO:0007669"/>
    <property type="project" value="UniProtKB-KW"/>
</dbReference>
<evidence type="ECO:0000256" key="2">
    <source>
        <dbReference type="ARBA" id="ARBA00022801"/>
    </source>
</evidence>
<keyword evidence="7" id="KW-1185">Reference proteome</keyword>
<evidence type="ECO:0000259" key="5">
    <source>
        <dbReference type="Pfam" id="PF00149"/>
    </source>
</evidence>
<proteinExistence type="inferred from homology"/>
<dbReference type="SUPFAM" id="SSF56300">
    <property type="entry name" value="Metallo-dependent phosphatases"/>
    <property type="match status" value="1"/>
</dbReference>
<dbReference type="PANTHER" id="PTHR42988:SF2">
    <property type="entry name" value="CYCLIC NUCLEOTIDE PHOSPHODIESTERASE CBUA0032-RELATED"/>
    <property type="match status" value="1"/>
</dbReference>
<dbReference type="PANTHER" id="PTHR42988">
    <property type="entry name" value="PHOSPHOHYDROLASE"/>
    <property type="match status" value="1"/>
</dbReference>
<dbReference type="EMBL" id="CP002839">
    <property type="protein sequence ID" value="AEH37430.1"/>
    <property type="molecule type" value="Genomic_DNA"/>
</dbReference>
<comment type="similarity">
    <text evidence="4">Belongs to the cyclic nucleotide phosphodiesterase class-III family.</text>
</comment>
<feature type="domain" description="Calcineurin-like phosphoesterase" evidence="5">
    <location>
        <begin position="30"/>
        <end position="236"/>
    </location>
</feature>
<dbReference type="InterPro" id="IPR029052">
    <property type="entry name" value="Metallo-depent_PP-like"/>
</dbReference>
<dbReference type="InterPro" id="IPR004843">
    <property type="entry name" value="Calcineurin-like_PHP"/>
</dbReference>
<evidence type="ECO:0000256" key="3">
    <source>
        <dbReference type="ARBA" id="ARBA00023004"/>
    </source>
</evidence>
<dbReference type="Gene3D" id="3.60.21.10">
    <property type="match status" value="1"/>
</dbReference>
<evidence type="ECO:0000256" key="1">
    <source>
        <dbReference type="ARBA" id="ARBA00022723"/>
    </source>
</evidence>
<keyword evidence="2" id="KW-0378">Hydrolase</keyword>
<keyword evidence="1" id="KW-0479">Metal-binding</keyword>
<reference evidence="6 7" key="1">
    <citation type="journal article" date="2012" name="Stand. Genomic Sci.">
        <title>Complete genome sequence of Halopiger xanaduensis type strain (SH-6(T)).</title>
        <authorList>
            <person name="Anderson I."/>
            <person name="Tindall B.J."/>
            <person name="Rohde M."/>
            <person name="Lucas S."/>
            <person name="Han J."/>
            <person name="Lapidus A."/>
            <person name="Cheng J.F."/>
            <person name="Goodwin L."/>
            <person name="Pitluck S."/>
            <person name="Peters L."/>
            <person name="Pati A."/>
            <person name="Mikhailova N."/>
            <person name="Pagani I."/>
            <person name="Teshima H."/>
            <person name="Han C."/>
            <person name="Tapia R."/>
            <person name="Land M."/>
            <person name="Woyke T."/>
            <person name="Klenk H.P."/>
            <person name="Kyrpides N."/>
            <person name="Ivanova N."/>
        </authorList>
    </citation>
    <scope>NUCLEOTIDE SEQUENCE [LARGE SCALE GENOMIC DNA]</scope>
    <source>
        <strain evidence="7">DSM 18323 / JCM 14033 / SH-6</strain>
    </source>
</reference>
<dbReference type="AlphaFoldDB" id="F8D3Q5"/>
<dbReference type="HOGENOM" id="CLU_904910_0_0_2"/>
<evidence type="ECO:0000313" key="7">
    <source>
        <dbReference type="Proteomes" id="UP000006794"/>
    </source>
</evidence>
<dbReference type="OrthoDB" id="7513at2157"/>
<dbReference type="KEGG" id="hxa:Halxa_2814"/>
<organism evidence="6 7">
    <name type="scientific">Halopiger xanaduensis (strain DSM 18323 / JCM 14033 / SH-6)</name>
    <dbReference type="NCBI Taxonomy" id="797210"/>
    <lineage>
        <taxon>Archaea</taxon>
        <taxon>Methanobacteriati</taxon>
        <taxon>Methanobacteriota</taxon>
        <taxon>Stenosarchaea group</taxon>
        <taxon>Halobacteria</taxon>
        <taxon>Halobacteriales</taxon>
        <taxon>Natrialbaceae</taxon>
        <taxon>Halopiger</taxon>
    </lineage>
</organism>
<dbReference type="GO" id="GO:0046872">
    <property type="term" value="F:metal ion binding"/>
    <property type="evidence" value="ECO:0007669"/>
    <property type="project" value="UniProtKB-KW"/>
</dbReference>
<evidence type="ECO:0000313" key="6">
    <source>
        <dbReference type="EMBL" id="AEH37430.1"/>
    </source>
</evidence>
<dbReference type="GeneID" id="10797767"/>
<gene>
    <name evidence="6" type="ordered locus">Halxa_2814</name>
</gene>
<accession>F8D3Q5</accession>
<dbReference type="Pfam" id="PF00149">
    <property type="entry name" value="Metallophos"/>
    <property type="match status" value="1"/>
</dbReference>